<evidence type="ECO:0000256" key="2">
    <source>
        <dbReference type="ARBA" id="ARBA00022990"/>
    </source>
</evidence>
<sequence length="541" mass="58498">MSGLLEDLRQTLASTPQNVVFIVGAGVSIGALHGGPRAVLASWGGLLHDGLRRIYELGALDARENAVYQQHLCLASPQALLSVADIVGGRLSAPHGGEFSRWLRETVGAFHHDIRDRSVLEALAAHQRRGTLLATTNYDHLLESVTALKPATWTRPAVVERAVRGTEPRVLHLHGQWEEPESIVLGTRSYIDVVRDPHAQAVLSTLRTAWTFVFVGCGAGLCDPNIGAFLRWTGEVFARSEVRHFRLCLASEIEALRREHPPEQRIFPLPFGNTHADLAPFLRRLLPPGGLHLGGGGAGPPLGSSSHVITPSTSSASSRGQTSFTDEPEFDIPPRLLQPGSRGTALVVGALLVGTVGAFCIFRESPSEPKSAPDVFRGVSVAAQKPGPCAELTPIVGQWLMTTSVNWTANTQFSGASGHYRLEIASRKNCIASIIVRKTGDSGKNRYKQAYQDRAEARIVAGADGTAIADFEAWLGPNKPVDKATPAQDGDWHYRFILRMKDGRMEGTWEMFDKKPGSTIMRGDLKGTRSSIQPGSLPSPL</sequence>
<evidence type="ECO:0000313" key="4">
    <source>
        <dbReference type="EMBL" id="SFF47886.1"/>
    </source>
</evidence>
<feature type="region of interest" description="Disordered" evidence="3">
    <location>
        <begin position="302"/>
        <end position="336"/>
    </location>
</feature>
<dbReference type="STRING" id="54.SAMN02745121_09113"/>
<dbReference type="InterPro" id="IPR038916">
    <property type="entry name" value="FAM118"/>
</dbReference>
<feature type="compositionally biased region" description="Polar residues" evidence="3">
    <location>
        <begin position="528"/>
        <end position="541"/>
    </location>
</feature>
<reference evidence="5" key="1">
    <citation type="submission" date="2016-10" db="EMBL/GenBank/DDBJ databases">
        <authorList>
            <person name="Varghese N."/>
            <person name="Submissions S."/>
        </authorList>
    </citation>
    <scope>NUCLEOTIDE SEQUENCE [LARGE SCALE GENOMIC DNA]</scope>
    <source>
        <strain evidence="5">ATCC 25963</strain>
    </source>
</reference>
<organism evidence="4 5">
    <name type="scientific">Nannocystis exedens</name>
    <dbReference type="NCBI Taxonomy" id="54"/>
    <lineage>
        <taxon>Bacteria</taxon>
        <taxon>Pseudomonadati</taxon>
        <taxon>Myxococcota</taxon>
        <taxon>Polyangia</taxon>
        <taxon>Nannocystales</taxon>
        <taxon>Nannocystaceae</taxon>
        <taxon>Nannocystis</taxon>
    </lineage>
</organism>
<feature type="compositionally biased region" description="Low complexity" evidence="3">
    <location>
        <begin position="302"/>
        <end position="325"/>
    </location>
</feature>
<gene>
    <name evidence="4" type="ORF">SAMN02745121_09113</name>
</gene>
<dbReference type="EMBL" id="FOMX01000107">
    <property type="protein sequence ID" value="SFF47886.1"/>
    <property type="molecule type" value="Genomic_DNA"/>
</dbReference>
<dbReference type="OrthoDB" id="3402988at2"/>
<keyword evidence="2" id="KW-0007">Acetylation</keyword>
<keyword evidence="5" id="KW-1185">Reference proteome</keyword>
<dbReference type="PANTHER" id="PTHR28623:SF2">
    <property type="entry name" value="PROTEIN FAM118A"/>
    <property type="match status" value="1"/>
</dbReference>
<evidence type="ECO:0000256" key="1">
    <source>
        <dbReference type="ARBA" id="ARBA00022553"/>
    </source>
</evidence>
<evidence type="ECO:0000313" key="5">
    <source>
        <dbReference type="Proteomes" id="UP000199400"/>
    </source>
</evidence>
<keyword evidence="1" id="KW-0597">Phosphoprotein</keyword>
<dbReference type="Proteomes" id="UP000199400">
    <property type="component" value="Unassembled WGS sequence"/>
</dbReference>
<proteinExistence type="predicted"/>
<accession>A0A1I2J4N9</accession>
<evidence type="ECO:0000256" key="3">
    <source>
        <dbReference type="SAM" id="MobiDB-lite"/>
    </source>
</evidence>
<dbReference type="Pfam" id="PF13289">
    <property type="entry name" value="SIR2_2"/>
    <property type="match status" value="1"/>
</dbReference>
<protein>
    <submittedName>
        <fullName evidence="4">SIR2-like domain-containing protein</fullName>
    </submittedName>
</protein>
<dbReference type="PANTHER" id="PTHR28623">
    <property type="entry name" value="PROTEIN FAM118B"/>
    <property type="match status" value="1"/>
</dbReference>
<feature type="region of interest" description="Disordered" evidence="3">
    <location>
        <begin position="520"/>
        <end position="541"/>
    </location>
</feature>
<name>A0A1I2J4N9_9BACT</name>
<dbReference type="RefSeq" id="WP_096326515.1">
    <property type="nucleotide sequence ID" value="NZ_FOMX01000107.1"/>
</dbReference>
<dbReference type="AlphaFoldDB" id="A0A1I2J4N9"/>